<sequence length="99" mass="10871">MKNSRSITVAEQAAAGWPDWLSVAAPEAVNGWIPHRFDSFQQLDKIGEVSYSSVYKASLNSTLHRIYRLCGSPSDEDCWRILHLGSSSTAVTQTPNSSS</sequence>
<protein>
    <submittedName>
        <fullName evidence="1">Uncharacterized protein</fullName>
    </submittedName>
</protein>
<dbReference type="AlphaFoldDB" id="A0AAW1XVS8"/>
<dbReference type="EMBL" id="JBEDUW010000003">
    <property type="protein sequence ID" value="KAK9941086.1"/>
    <property type="molecule type" value="Genomic_DNA"/>
</dbReference>
<accession>A0AAW1XVS8</accession>
<gene>
    <name evidence="1" type="ORF">M0R45_017714</name>
</gene>
<name>A0AAW1XVS8_RUBAR</name>
<proteinExistence type="predicted"/>
<comment type="caution">
    <text evidence="1">The sequence shown here is derived from an EMBL/GenBank/DDBJ whole genome shotgun (WGS) entry which is preliminary data.</text>
</comment>
<keyword evidence="2" id="KW-1185">Reference proteome</keyword>
<evidence type="ECO:0000313" key="2">
    <source>
        <dbReference type="Proteomes" id="UP001457282"/>
    </source>
</evidence>
<dbReference type="Proteomes" id="UP001457282">
    <property type="component" value="Unassembled WGS sequence"/>
</dbReference>
<reference evidence="1 2" key="1">
    <citation type="journal article" date="2023" name="G3 (Bethesda)">
        <title>A chromosome-length genome assembly and annotation of blackberry (Rubus argutus, cv. 'Hillquist').</title>
        <authorList>
            <person name="Bruna T."/>
            <person name="Aryal R."/>
            <person name="Dudchenko O."/>
            <person name="Sargent D.J."/>
            <person name="Mead D."/>
            <person name="Buti M."/>
            <person name="Cavallini A."/>
            <person name="Hytonen T."/>
            <person name="Andres J."/>
            <person name="Pham M."/>
            <person name="Weisz D."/>
            <person name="Mascagni F."/>
            <person name="Usai G."/>
            <person name="Natali L."/>
            <person name="Bassil N."/>
            <person name="Fernandez G.E."/>
            <person name="Lomsadze A."/>
            <person name="Armour M."/>
            <person name="Olukolu B."/>
            <person name="Poorten T."/>
            <person name="Britton C."/>
            <person name="Davik J."/>
            <person name="Ashrafi H."/>
            <person name="Aiden E.L."/>
            <person name="Borodovsky M."/>
            <person name="Worthington M."/>
        </authorList>
    </citation>
    <scope>NUCLEOTIDE SEQUENCE [LARGE SCALE GENOMIC DNA]</scope>
    <source>
        <strain evidence="1">PI 553951</strain>
    </source>
</reference>
<evidence type="ECO:0000313" key="1">
    <source>
        <dbReference type="EMBL" id="KAK9941086.1"/>
    </source>
</evidence>
<organism evidence="1 2">
    <name type="scientific">Rubus argutus</name>
    <name type="common">Southern blackberry</name>
    <dbReference type="NCBI Taxonomy" id="59490"/>
    <lineage>
        <taxon>Eukaryota</taxon>
        <taxon>Viridiplantae</taxon>
        <taxon>Streptophyta</taxon>
        <taxon>Embryophyta</taxon>
        <taxon>Tracheophyta</taxon>
        <taxon>Spermatophyta</taxon>
        <taxon>Magnoliopsida</taxon>
        <taxon>eudicotyledons</taxon>
        <taxon>Gunneridae</taxon>
        <taxon>Pentapetalae</taxon>
        <taxon>rosids</taxon>
        <taxon>fabids</taxon>
        <taxon>Rosales</taxon>
        <taxon>Rosaceae</taxon>
        <taxon>Rosoideae</taxon>
        <taxon>Rosoideae incertae sedis</taxon>
        <taxon>Rubus</taxon>
    </lineage>
</organism>